<dbReference type="GO" id="GO:0008360">
    <property type="term" value="P:regulation of cell shape"/>
    <property type="evidence" value="ECO:0007669"/>
    <property type="project" value="UniProtKB-UniRule"/>
</dbReference>
<feature type="chain" id="PRO_5032985310" evidence="11">
    <location>
        <begin position="21"/>
        <end position="302"/>
    </location>
</feature>
<dbReference type="UniPathway" id="UPA00219"/>
<comment type="caution">
    <text evidence="13">The sequence shown here is derived from an EMBL/GenBank/DDBJ whole genome shotgun (WGS) entry which is preliminary data.</text>
</comment>
<feature type="active site" description="Proton donor/acceptor" evidence="9">
    <location>
        <position position="131"/>
    </location>
</feature>
<evidence type="ECO:0000256" key="11">
    <source>
        <dbReference type="SAM" id="SignalP"/>
    </source>
</evidence>
<evidence type="ECO:0000256" key="3">
    <source>
        <dbReference type="ARBA" id="ARBA00022676"/>
    </source>
</evidence>
<protein>
    <submittedName>
        <fullName evidence="13">L,D-transpeptidase family protein</fullName>
    </submittedName>
</protein>
<dbReference type="EMBL" id="WSSB01000008">
    <property type="protein sequence ID" value="MXR37349.1"/>
    <property type="molecule type" value="Genomic_DNA"/>
</dbReference>
<evidence type="ECO:0000256" key="6">
    <source>
        <dbReference type="ARBA" id="ARBA00022960"/>
    </source>
</evidence>
<dbReference type="GO" id="GO:0071972">
    <property type="term" value="F:peptidoglycan L,D-transpeptidase activity"/>
    <property type="evidence" value="ECO:0007669"/>
    <property type="project" value="TreeGrafter"/>
</dbReference>
<feature type="active site" description="Nucleophile" evidence="9">
    <location>
        <position position="147"/>
    </location>
</feature>
<keyword evidence="5" id="KW-0378">Hydrolase</keyword>
<evidence type="ECO:0000313" key="13">
    <source>
        <dbReference type="EMBL" id="MXR37349.1"/>
    </source>
</evidence>
<dbReference type="PROSITE" id="PS52029">
    <property type="entry name" value="LD_TPASE"/>
    <property type="match status" value="1"/>
</dbReference>
<evidence type="ECO:0000256" key="9">
    <source>
        <dbReference type="PROSITE-ProRule" id="PRU01373"/>
    </source>
</evidence>
<comment type="similarity">
    <text evidence="2">Belongs to the YkuD family.</text>
</comment>
<dbReference type="PANTHER" id="PTHR30582:SF24">
    <property type="entry name" value="L,D-TRANSPEPTIDASE ERFK_SRFK-RELATED"/>
    <property type="match status" value="1"/>
</dbReference>
<proteinExistence type="inferred from homology"/>
<dbReference type="RefSeq" id="WP_160796869.1">
    <property type="nucleotide sequence ID" value="NZ_WSSB01000008.1"/>
</dbReference>
<dbReference type="AlphaFoldDB" id="A0A845BM70"/>
<organism evidence="13 14">
    <name type="scientific">Craterilacuibacter sinensis</name>
    <dbReference type="NCBI Taxonomy" id="2686017"/>
    <lineage>
        <taxon>Bacteria</taxon>
        <taxon>Pseudomonadati</taxon>
        <taxon>Pseudomonadota</taxon>
        <taxon>Betaproteobacteria</taxon>
        <taxon>Neisseriales</taxon>
        <taxon>Neisseriaceae</taxon>
        <taxon>Craterilacuibacter</taxon>
    </lineage>
</organism>
<evidence type="ECO:0000256" key="5">
    <source>
        <dbReference type="ARBA" id="ARBA00022801"/>
    </source>
</evidence>
<name>A0A845BM70_9NEIS</name>
<dbReference type="Proteomes" id="UP000467214">
    <property type="component" value="Unassembled WGS sequence"/>
</dbReference>
<keyword evidence="4" id="KW-0808">Transferase</keyword>
<dbReference type="InterPro" id="IPR005490">
    <property type="entry name" value="LD_TPept_cat_dom"/>
</dbReference>
<feature type="signal peptide" evidence="11">
    <location>
        <begin position="1"/>
        <end position="20"/>
    </location>
</feature>
<keyword evidence="8 9" id="KW-0961">Cell wall biogenesis/degradation</keyword>
<sequence length="302" mass="32660">MKPLSGLSAFFLLLSLSATAAAIPQPDVAIQPSGTHVVINLPQTRLFLFQDGELKDSFPVAVGKMLTRTPVGEYAVTGIYRNPSWHVPRSIQEEMRKKGKPVETVVPPGPDNPLGPVFIRFGEAKLGLGIHGTNAPSSVPGFRSHGCVRMKSEQALQLSNIVPKGAAVSVTYQTVLLSQDQAGELWLTAFRDRYQNKNVAMPQLADALLRWQDENQVPVFGQRVNQALNERKGKPLCLTCKKPAEARISGTLSAIPWLSNQEPAQIQPEPAAEPVMEPAPEDASGAWPAAKRKAVQPATQPG</sequence>
<dbReference type="GO" id="GO:0016757">
    <property type="term" value="F:glycosyltransferase activity"/>
    <property type="evidence" value="ECO:0007669"/>
    <property type="project" value="UniProtKB-KW"/>
</dbReference>
<reference evidence="13 14" key="1">
    <citation type="submission" date="2019-12" db="EMBL/GenBank/DDBJ databases">
        <title>Neisseriaceae gen. nov. sp. Genome sequencing and assembly.</title>
        <authorList>
            <person name="Liu Z."/>
            <person name="Li A."/>
        </authorList>
    </citation>
    <scope>NUCLEOTIDE SEQUENCE [LARGE SCALE GENOMIC DNA]</scope>
    <source>
        <strain evidence="13 14">B2N2-7</strain>
    </source>
</reference>
<evidence type="ECO:0000256" key="1">
    <source>
        <dbReference type="ARBA" id="ARBA00004752"/>
    </source>
</evidence>
<gene>
    <name evidence="13" type="ORF">GQF02_10225</name>
</gene>
<dbReference type="GO" id="GO:0071555">
    <property type="term" value="P:cell wall organization"/>
    <property type="evidence" value="ECO:0007669"/>
    <property type="project" value="UniProtKB-UniRule"/>
</dbReference>
<dbReference type="GO" id="GO:0018104">
    <property type="term" value="P:peptidoglycan-protein cross-linking"/>
    <property type="evidence" value="ECO:0007669"/>
    <property type="project" value="TreeGrafter"/>
</dbReference>
<dbReference type="InterPro" id="IPR050979">
    <property type="entry name" value="LD-transpeptidase"/>
</dbReference>
<dbReference type="CDD" id="cd16913">
    <property type="entry name" value="YkuD_like"/>
    <property type="match status" value="1"/>
</dbReference>
<dbReference type="PANTHER" id="PTHR30582">
    <property type="entry name" value="L,D-TRANSPEPTIDASE"/>
    <property type="match status" value="1"/>
</dbReference>
<keyword evidence="11" id="KW-0732">Signal</keyword>
<dbReference type="Pfam" id="PF03734">
    <property type="entry name" value="YkuD"/>
    <property type="match status" value="1"/>
</dbReference>
<comment type="pathway">
    <text evidence="1 9">Cell wall biogenesis; peptidoglycan biosynthesis.</text>
</comment>
<evidence type="ECO:0000256" key="7">
    <source>
        <dbReference type="ARBA" id="ARBA00022984"/>
    </source>
</evidence>
<evidence type="ECO:0000259" key="12">
    <source>
        <dbReference type="PROSITE" id="PS52029"/>
    </source>
</evidence>
<accession>A0A845BM70</accession>
<evidence type="ECO:0000313" key="14">
    <source>
        <dbReference type="Proteomes" id="UP000467214"/>
    </source>
</evidence>
<feature type="domain" description="L,D-TPase catalytic" evidence="12">
    <location>
        <begin position="35"/>
        <end position="171"/>
    </location>
</feature>
<evidence type="ECO:0000256" key="10">
    <source>
        <dbReference type="SAM" id="MobiDB-lite"/>
    </source>
</evidence>
<evidence type="ECO:0000256" key="4">
    <source>
        <dbReference type="ARBA" id="ARBA00022679"/>
    </source>
</evidence>
<feature type="compositionally biased region" description="Low complexity" evidence="10">
    <location>
        <begin position="261"/>
        <end position="283"/>
    </location>
</feature>
<keyword evidence="6 9" id="KW-0133">Cell shape</keyword>
<dbReference type="Gene3D" id="2.40.440.10">
    <property type="entry name" value="L,D-transpeptidase catalytic domain-like"/>
    <property type="match status" value="1"/>
</dbReference>
<dbReference type="SUPFAM" id="SSF141523">
    <property type="entry name" value="L,D-transpeptidase catalytic domain-like"/>
    <property type="match status" value="1"/>
</dbReference>
<keyword evidence="14" id="KW-1185">Reference proteome</keyword>
<evidence type="ECO:0000256" key="8">
    <source>
        <dbReference type="ARBA" id="ARBA00023316"/>
    </source>
</evidence>
<evidence type="ECO:0000256" key="2">
    <source>
        <dbReference type="ARBA" id="ARBA00005992"/>
    </source>
</evidence>
<dbReference type="InterPro" id="IPR038063">
    <property type="entry name" value="Transpep_catalytic_dom"/>
</dbReference>
<keyword evidence="3" id="KW-0328">Glycosyltransferase</keyword>
<dbReference type="GO" id="GO:0005576">
    <property type="term" value="C:extracellular region"/>
    <property type="evidence" value="ECO:0007669"/>
    <property type="project" value="TreeGrafter"/>
</dbReference>
<feature type="region of interest" description="Disordered" evidence="10">
    <location>
        <begin position="259"/>
        <end position="302"/>
    </location>
</feature>
<keyword evidence="7 9" id="KW-0573">Peptidoglycan synthesis</keyword>